<keyword evidence="2" id="KW-1185">Reference proteome</keyword>
<evidence type="ECO:0000313" key="1">
    <source>
        <dbReference type="EMBL" id="CDP17681.1"/>
    </source>
</evidence>
<dbReference type="AlphaFoldDB" id="A0A068VAG9"/>
<dbReference type="InParanoid" id="A0A068VAG9"/>
<dbReference type="Proteomes" id="UP000295252">
    <property type="component" value="Chromosome I"/>
</dbReference>
<protein>
    <submittedName>
        <fullName evidence="1">Uncharacterized protein</fullName>
    </submittedName>
</protein>
<evidence type="ECO:0000313" key="2">
    <source>
        <dbReference type="Proteomes" id="UP000295252"/>
    </source>
</evidence>
<reference evidence="2" key="1">
    <citation type="journal article" date="2014" name="Science">
        <title>The coffee genome provides insight into the convergent evolution of caffeine biosynthesis.</title>
        <authorList>
            <person name="Denoeud F."/>
            <person name="Carretero-Paulet L."/>
            <person name="Dereeper A."/>
            <person name="Droc G."/>
            <person name="Guyot R."/>
            <person name="Pietrella M."/>
            <person name="Zheng C."/>
            <person name="Alberti A."/>
            <person name="Anthony F."/>
            <person name="Aprea G."/>
            <person name="Aury J.M."/>
            <person name="Bento P."/>
            <person name="Bernard M."/>
            <person name="Bocs S."/>
            <person name="Campa C."/>
            <person name="Cenci A."/>
            <person name="Combes M.C."/>
            <person name="Crouzillat D."/>
            <person name="Da Silva C."/>
            <person name="Daddiego L."/>
            <person name="De Bellis F."/>
            <person name="Dussert S."/>
            <person name="Garsmeur O."/>
            <person name="Gayraud T."/>
            <person name="Guignon V."/>
            <person name="Jahn K."/>
            <person name="Jamilloux V."/>
            <person name="Joet T."/>
            <person name="Labadie K."/>
            <person name="Lan T."/>
            <person name="Leclercq J."/>
            <person name="Lepelley M."/>
            <person name="Leroy T."/>
            <person name="Li L.T."/>
            <person name="Librado P."/>
            <person name="Lopez L."/>
            <person name="Munoz A."/>
            <person name="Noel B."/>
            <person name="Pallavicini A."/>
            <person name="Perrotta G."/>
            <person name="Poncet V."/>
            <person name="Pot D."/>
            <person name="Priyono X."/>
            <person name="Rigoreau M."/>
            <person name="Rouard M."/>
            <person name="Rozas J."/>
            <person name="Tranchant-Dubreuil C."/>
            <person name="VanBuren R."/>
            <person name="Zhang Q."/>
            <person name="Andrade A.C."/>
            <person name="Argout X."/>
            <person name="Bertrand B."/>
            <person name="de Kochko A."/>
            <person name="Graziosi G."/>
            <person name="Henry R.J."/>
            <person name="Jayarama X."/>
            <person name="Ming R."/>
            <person name="Nagai C."/>
            <person name="Rounsley S."/>
            <person name="Sankoff D."/>
            <person name="Giuliano G."/>
            <person name="Albert V.A."/>
            <person name="Wincker P."/>
            <person name="Lashermes P."/>
        </authorList>
    </citation>
    <scope>NUCLEOTIDE SEQUENCE [LARGE SCALE GENOMIC DNA]</scope>
    <source>
        <strain evidence="2">cv. DH200-94</strain>
    </source>
</reference>
<organism evidence="1 2">
    <name type="scientific">Coffea canephora</name>
    <name type="common">Robusta coffee</name>
    <dbReference type="NCBI Taxonomy" id="49390"/>
    <lineage>
        <taxon>Eukaryota</taxon>
        <taxon>Viridiplantae</taxon>
        <taxon>Streptophyta</taxon>
        <taxon>Embryophyta</taxon>
        <taxon>Tracheophyta</taxon>
        <taxon>Spermatophyta</taxon>
        <taxon>Magnoliopsida</taxon>
        <taxon>eudicotyledons</taxon>
        <taxon>Gunneridae</taxon>
        <taxon>Pentapetalae</taxon>
        <taxon>asterids</taxon>
        <taxon>lamiids</taxon>
        <taxon>Gentianales</taxon>
        <taxon>Rubiaceae</taxon>
        <taxon>Ixoroideae</taxon>
        <taxon>Gardenieae complex</taxon>
        <taxon>Bertiereae - Coffeeae clade</taxon>
        <taxon>Coffeeae</taxon>
        <taxon>Coffea</taxon>
    </lineage>
</organism>
<name>A0A068VAG9_COFCA</name>
<dbReference type="EMBL" id="HG739256">
    <property type="protein sequence ID" value="CDP17681.1"/>
    <property type="molecule type" value="Genomic_DNA"/>
</dbReference>
<accession>A0A068VAG9</accession>
<dbReference type="Gramene" id="CDP17681">
    <property type="protein sequence ID" value="CDP17681"/>
    <property type="gene ID" value="GSCOC_T00013226001"/>
</dbReference>
<proteinExistence type="predicted"/>
<gene>
    <name evidence="1" type="ORF">GSCOC_T00013226001</name>
</gene>
<sequence>MKRKQISSCWKRNSIVPCRFCENVKRKKLLSLFSENGSSSFRVKVYECCLDELQVYFVSLKVGISFTHIWKCPTFHIFWRFLLI</sequence>